<reference evidence="2" key="1">
    <citation type="journal article" date="2020" name="Cell">
        <title>Large-Scale Comparative Analyses of Tick Genomes Elucidate Their Genetic Diversity and Vector Capacities.</title>
        <authorList>
            <consortium name="Tick Genome and Microbiome Consortium (TIGMIC)"/>
            <person name="Jia N."/>
            <person name="Wang J."/>
            <person name="Shi W."/>
            <person name="Du L."/>
            <person name="Sun Y."/>
            <person name="Zhan W."/>
            <person name="Jiang J.F."/>
            <person name="Wang Q."/>
            <person name="Zhang B."/>
            <person name="Ji P."/>
            <person name="Bell-Sakyi L."/>
            <person name="Cui X.M."/>
            <person name="Yuan T.T."/>
            <person name="Jiang B.G."/>
            <person name="Yang W.F."/>
            <person name="Lam T.T."/>
            <person name="Chang Q.C."/>
            <person name="Ding S.J."/>
            <person name="Wang X.J."/>
            <person name="Zhu J.G."/>
            <person name="Ruan X.D."/>
            <person name="Zhao L."/>
            <person name="Wei J.T."/>
            <person name="Ye R.Z."/>
            <person name="Que T.C."/>
            <person name="Du C.H."/>
            <person name="Zhou Y.H."/>
            <person name="Cheng J.X."/>
            <person name="Dai P.F."/>
            <person name="Guo W.B."/>
            <person name="Han X.H."/>
            <person name="Huang E.J."/>
            <person name="Li L.F."/>
            <person name="Wei W."/>
            <person name="Gao Y.C."/>
            <person name="Liu J.Z."/>
            <person name="Shao H.Z."/>
            <person name="Wang X."/>
            <person name="Wang C.C."/>
            <person name="Yang T.C."/>
            <person name="Huo Q.B."/>
            <person name="Li W."/>
            <person name="Chen H.Y."/>
            <person name="Chen S.E."/>
            <person name="Zhou L.G."/>
            <person name="Ni X.B."/>
            <person name="Tian J.H."/>
            <person name="Sheng Y."/>
            <person name="Liu T."/>
            <person name="Pan Y.S."/>
            <person name="Xia L.Y."/>
            <person name="Li J."/>
            <person name="Zhao F."/>
            <person name="Cao W.C."/>
        </authorList>
    </citation>
    <scope>NUCLEOTIDE SEQUENCE</scope>
    <source>
        <strain evidence="2">Rmic-2018</strain>
    </source>
</reference>
<sequence length="245" mass="27521">MQRRPLTAEGAPYSTMDEARRSAATCNFETASAQPKQPSGQCLLRLTHDLKNIIENPVPGIFVEPEKGDITYVHAVIVVPDNTPCQGGLFHFVLKFPLNYPDCPPRVRFMTTDGGRSSLIEQPLADEPALGRELETWLEKTVGCNAKLRSQTIRVAICDALEACLLGNSLYPQDLQTAVMKHFVQDYDKYENVAFSLLGEDSSKEESQQYAALLERLQDLYDRILQNSPTMRKICQSDYKGIMNF</sequence>
<dbReference type="AlphaFoldDB" id="A0A9J6CVH9"/>
<dbReference type="VEuPathDB" id="VectorBase:LOC119183602"/>
<evidence type="ECO:0000259" key="1">
    <source>
        <dbReference type="PROSITE" id="PS50127"/>
    </source>
</evidence>
<dbReference type="SMART" id="SM00212">
    <property type="entry name" value="UBCc"/>
    <property type="match status" value="1"/>
</dbReference>
<organism evidence="2 3">
    <name type="scientific">Rhipicephalus microplus</name>
    <name type="common">Cattle tick</name>
    <name type="synonym">Boophilus microplus</name>
    <dbReference type="NCBI Taxonomy" id="6941"/>
    <lineage>
        <taxon>Eukaryota</taxon>
        <taxon>Metazoa</taxon>
        <taxon>Ecdysozoa</taxon>
        <taxon>Arthropoda</taxon>
        <taxon>Chelicerata</taxon>
        <taxon>Arachnida</taxon>
        <taxon>Acari</taxon>
        <taxon>Parasitiformes</taxon>
        <taxon>Ixodida</taxon>
        <taxon>Ixodoidea</taxon>
        <taxon>Ixodidae</taxon>
        <taxon>Rhipicephalinae</taxon>
        <taxon>Rhipicephalus</taxon>
        <taxon>Boophilus</taxon>
    </lineage>
</organism>
<dbReference type="InterPro" id="IPR050113">
    <property type="entry name" value="Ub_conjugating_enzyme"/>
</dbReference>
<proteinExistence type="predicted"/>
<evidence type="ECO:0000313" key="3">
    <source>
        <dbReference type="Proteomes" id="UP000821866"/>
    </source>
</evidence>
<dbReference type="Gene3D" id="3.10.110.10">
    <property type="entry name" value="Ubiquitin Conjugating Enzyme"/>
    <property type="match status" value="1"/>
</dbReference>
<dbReference type="Pfam" id="PF00179">
    <property type="entry name" value="UQ_con"/>
    <property type="match status" value="1"/>
</dbReference>
<evidence type="ECO:0000313" key="2">
    <source>
        <dbReference type="EMBL" id="KAH7934686.1"/>
    </source>
</evidence>
<feature type="domain" description="UBC core" evidence="1">
    <location>
        <begin position="41"/>
        <end position="203"/>
    </location>
</feature>
<dbReference type="InterPro" id="IPR016135">
    <property type="entry name" value="UBQ-conjugating_enzyme/RWD"/>
</dbReference>
<dbReference type="SUPFAM" id="SSF54495">
    <property type="entry name" value="UBC-like"/>
    <property type="match status" value="1"/>
</dbReference>
<dbReference type="PROSITE" id="PS50127">
    <property type="entry name" value="UBC_2"/>
    <property type="match status" value="1"/>
</dbReference>
<gene>
    <name evidence="2" type="ORF">HPB51_028948</name>
</gene>
<protein>
    <recommendedName>
        <fullName evidence="1">UBC core domain-containing protein</fullName>
    </recommendedName>
</protein>
<reference evidence="2" key="2">
    <citation type="submission" date="2021-09" db="EMBL/GenBank/DDBJ databases">
        <authorList>
            <person name="Jia N."/>
            <person name="Wang J."/>
            <person name="Shi W."/>
            <person name="Du L."/>
            <person name="Sun Y."/>
            <person name="Zhan W."/>
            <person name="Jiang J."/>
            <person name="Wang Q."/>
            <person name="Zhang B."/>
            <person name="Ji P."/>
            <person name="Sakyi L.B."/>
            <person name="Cui X."/>
            <person name="Yuan T."/>
            <person name="Jiang B."/>
            <person name="Yang W."/>
            <person name="Lam T.T.-Y."/>
            <person name="Chang Q."/>
            <person name="Ding S."/>
            <person name="Wang X."/>
            <person name="Zhu J."/>
            <person name="Ruan X."/>
            <person name="Zhao L."/>
            <person name="Wei J."/>
            <person name="Que T."/>
            <person name="Du C."/>
            <person name="Cheng J."/>
            <person name="Dai P."/>
            <person name="Han X."/>
            <person name="Huang E."/>
            <person name="Gao Y."/>
            <person name="Liu J."/>
            <person name="Shao H."/>
            <person name="Ye R."/>
            <person name="Li L."/>
            <person name="Wei W."/>
            <person name="Wang X."/>
            <person name="Wang C."/>
            <person name="Huo Q."/>
            <person name="Li W."/>
            <person name="Guo W."/>
            <person name="Chen H."/>
            <person name="Chen S."/>
            <person name="Zhou L."/>
            <person name="Zhou L."/>
            <person name="Ni X."/>
            <person name="Tian J."/>
            <person name="Zhou Y."/>
            <person name="Sheng Y."/>
            <person name="Liu T."/>
            <person name="Pan Y."/>
            <person name="Xia L."/>
            <person name="Li J."/>
            <person name="Zhao F."/>
            <person name="Cao W."/>
        </authorList>
    </citation>
    <scope>NUCLEOTIDE SEQUENCE</scope>
    <source>
        <strain evidence="2">Rmic-2018</strain>
        <tissue evidence="2">Larvae</tissue>
    </source>
</reference>
<dbReference type="PANTHER" id="PTHR24067">
    <property type="entry name" value="UBIQUITIN-CONJUGATING ENZYME E2"/>
    <property type="match status" value="1"/>
</dbReference>
<dbReference type="EMBL" id="JABSTU010006045">
    <property type="protein sequence ID" value="KAH7934686.1"/>
    <property type="molecule type" value="Genomic_DNA"/>
</dbReference>
<dbReference type="InterPro" id="IPR000608">
    <property type="entry name" value="UBC"/>
</dbReference>
<name>A0A9J6CVH9_RHIMP</name>
<dbReference type="Proteomes" id="UP000821866">
    <property type="component" value="Unassembled WGS sequence"/>
</dbReference>
<accession>A0A9J6CVH9</accession>
<comment type="caution">
    <text evidence="2">The sequence shown here is derived from an EMBL/GenBank/DDBJ whole genome shotgun (WGS) entry which is preliminary data.</text>
</comment>
<keyword evidence="3" id="KW-1185">Reference proteome</keyword>